<reference evidence="2 3" key="1">
    <citation type="submission" date="2024-11" db="EMBL/GenBank/DDBJ databases">
        <title>Adaptive evolution of stress response genes in parasites aligns with host niche diversity.</title>
        <authorList>
            <person name="Hahn C."/>
            <person name="Resl P."/>
        </authorList>
    </citation>
    <scope>NUCLEOTIDE SEQUENCE [LARGE SCALE GENOMIC DNA]</scope>
    <source>
        <strain evidence="2">EGGRZ-B1_66</strain>
        <tissue evidence="2">Body</tissue>
    </source>
</reference>
<evidence type="ECO:0000313" key="2">
    <source>
        <dbReference type="EMBL" id="KAL3318394.1"/>
    </source>
</evidence>
<comment type="caution">
    <text evidence="2">The sequence shown here is derived from an EMBL/GenBank/DDBJ whole genome shotgun (WGS) entry which is preliminary data.</text>
</comment>
<proteinExistence type="predicted"/>
<evidence type="ECO:0000313" key="3">
    <source>
        <dbReference type="Proteomes" id="UP001626550"/>
    </source>
</evidence>
<protein>
    <submittedName>
        <fullName evidence="2">Uncharacterized protein</fullName>
    </submittedName>
</protein>
<gene>
    <name evidence="2" type="ORF">Ciccas_002947</name>
</gene>
<dbReference type="Proteomes" id="UP001626550">
    <property type="component" value="Unassembled WGS sequence"/>
</dbReference>
<dbReference type="EMBL" id="JBJKFK010000249">
    <property type="protein sequence ID" value="KAL3318394.1"/>
    <property type="molecule type" value="Genomic_DNA"/>
</dbReference>
<name>A0ABD2QFV5_9PLAT</name>
<feature type="region of interest" description="Disordered" evidence="1">
    <location>
        <begin position="140"/>
        <end position="163"/>
    </location>
</feature>
<evidence type="ECO:0000256" key="1">
    <source>
        <dbReference type="SAM" id="MobiDB-lite"/>
    </source>
</evidence>
<keyword evidence="3" id="KW-1185">Reference proteome</keyword>
<organism evidence="2 3">
    <name type="scientific">Cichlidogyrus casuarinus</name>
    <dbReference type="NCBI Taxonomy" id="1844966"/>
    <lineage>
        <taxon>Eukaryota</taxon>
        <taxon>Metazoa</taxon>
        <taxon>Spiralia</taxon>
        <taxon>Lophotrochozoa</taxon>
        <taxon>Platyhelminthes</taxon>
        <taxon>Monogenea</taxon>
        <taxon>Monopisthocotylea</taxon>
        <taxon>Dactylogyridea</taxon>
        <taxon>Ancyrocephalidae</taxon>
        <taxon>Cichlidogyrus</taxon>
    </lineage>
</organism>
<sequence length="163" mass="17893">MDRSASVASPSKKVSARLYERFMPRKAYTLINESSIGPAKSSAMMVKSQENFLNSSSGLKSPKLVTYRAPNGSQVLALHPSLVCSTETRNPHSHRIIYQTQQCSAHASPAVPPRNNSRLTYVSPAMQSAMVSRAVITSPNTPVSVRHKSSRDIYEASYPTRVQ</sequence>
<dbReference type="AlphaFoldDB" id="A0ABD2QFV5"/>
<accession>A0ABD2QFV5</accession>